<evidence type="ECO:0000259" key="6">
    <source>
        <dbReference type="PROSITE" id="PS51898"/>
    </source>
</evidence>
<dbReference type="InterPro" id="IPR004107">
    <property type="entry name" value="Integrase_SAM-like_N"/>
</dbReference>
<dbReference type="PANTHER" id="PTHR30349:SF64">
    <property type="entry name" value="PROPHAGE INTEGRASE INTD-RELATED"/>
    <property type="match status" value="1"/>
</dbReference>
<dbReference type="Gene3D" id="1.10.443.10">
    <property type="entry name" value="Intergrase catalytic core"/>
    <property type="match status" value="1"/>
</dbReference>
<dbReference type="PROSITE" id="PS51900">
    <property type="entry name" value="CB"/>
    <property type="match status" value="1"/>
</dbReference>
<keyword evidence="9" id="KW-1185">Reference proteome</keyword>
<reference evidence="8" key="1">
    <citation type="submission" date="2021-01" db="EMBL/GenBank/DDBJ databases">
        <authorList>
            <person name="Zhong Y.L."/>
        </authorList>
    </citation>
    <scope>NUCLEOTIDE SEQUENCE</scope>
    <source>
        <strain evidence="8">KCTC 23302</strain>
    </source>
</reference>
<dbReference type="InterPro" id="IPR050090">
    <property type="entry name" value="Tyrosine_recombinase_XerCD"/>
</dbReference>
<evidence type="ECO:0000256" key="2">
    <source>
        <dbReference type="ARBA" id="ARBA00022908"/>
    </source>
</evidence>
<dbReference type="GO" id="GO:0006310">
    <property type="term" value="P:DNA recombination"/>
    <property type="evidence" value="ECO:0007669"/>
    <property type="project" value="UniProtKB-KW"/>
</dbReference>
<dbReference type="InterPro" id="IPR011010">
    <property type="entry name" value="DNA_brk_join_enz"/>
</dbReference>
<dbReference type="InterPro" id="IPR010998">
    <property type="entry name" value="Integrase_recombinase_N"/>
</dbReference>
<evidence type="ECO:0000313" key="8">
    <source>
        <dbReference type="EMBL" id="MBL0685888.1"/>
    </source>
</evidence>
<dbReference type="InterPro" id="IPR002104">
    <property type="entry name" value="Integrase_catalytic"/>
</dbReference>
<feature type="domain" description="Core-binding (CB)" evidence="7">
    <location>
        <begin position="87"/>
        <end position="165"/>
    </location>
</feature>
<dbReference type="AlphaFoldDB" id="A0A937DCQ5"/>
<name>A0A937DCQ5_9FLAO</name>
<evidence type="ECO:0000256" key="4">
    <source>
        <dbReference type="ARBA" id="ARBA00023172"/>
    </source>
</evidence>
<dbReference type="Gene3D" id="1.10.150.130">
    <property type="match status" value="1"/>
</dbReference>
<organism evidence="8 9">
    <name type="scientific">Aquimarina mytili</name>
    <dbReference type="NCBI Taxonomy" id="874423"/>
    <lineage>
        <taxon>Bacteria</taxon>
        <taxon>Pseudomonadati</taxon>
        <taxon>Bacteroidota</taxon>
        <taxon>Flavobacteriia</taxon>
        <taxon>Flavobacteriales</taxon>
        <taxon>Flavobacteriaceae</taxon>
        <taxon>Aquimarina</taxon>
    </lineage>
</organism>
<evidence type="ECO:0000256" key="1">
    <source>
        <dbReference type="ARBA" id="ARBA00008857"/>
    </source>
</evidence>
<evidence type="ECO:0000313" key="9">
    <source>
        <dbReference type="Proteomes" id="UP000651057"/>
    </source>
</evidence>
<dbReference type="GO" id="GO:0003677">
    <property type="term" value="F:DNA binding"/>
    <property type="evidence" value="ECO:0007669"/>
    <property type="project" value="UniProtKB-UniRule"/>
</dbReference>
<keyword evidence="3 5" id="KW-0238">DNA-binding</keyword>
<gene>
    <name evidence="8" type="ORF">JJQ60_20320</name>
</gene>
<dbReference type="NCBIfam" id="NF040815">
    <property type="entry name" value="recomb_XerA_Arch"/>
    <property type="match status" value="1"/>
</dbReference>
<evidence type="ECO:0000256" key="5">
    <source>
        <dbReference type="PROSITE-ProRule" id="PRU01248"/>
    </source>
</evidence>
<dbReference type="RefSeq" id="WP_201924344.1">
    <property type="nucleotide sequence ID" value="NZ_BAABAX010000011.1"/>
</dbReference>
<dbReference type="EMBL" id="JAERQJ010000013">
    <property type="protein sequence ID" value="MBL0685888.1"/>
    <property type="molecule type" value="Genomic_DNA"/>
</dbReference>
<dbReference type="PROSITE" id="PS51898">
    <property type="entry name" value="TYR_RECOMBINASE"/>
    <property type="match status" value="1"/>
</dbReference>
<accession>A0A937DCQ5</accession>
<dbReference type="SUPFAM" id="SSF56349">
    <property type="entry name" value="DNA breaking-rejoining enzymes"/>
    <property type="match status" value="1"/>
</dbReference>
<protein>
    <submittedName>
        <fullName evidence="8">Tyrosine-type recombinase/integrase</fullName>
    </submittedName>
</protein>
<comment type="similarity">
    <text evidence="1">Belongs to the 'phage' integrase family.</text>
</comment>
<dbReference type="InterPro" id="IPR044068">
    <property type="entry name" value="CB"/>
</dbReference>
<proteinExistence type="inferred from homology"/>
<dbReference type="Pfam" id="PF13495">
    <property type="entry name" value="Phage_int_SAM_4"/>
    <property type="match status" value="1"/>
</dbReference>
<evidence type="ECO:0000256" key="3">
    <source>
        <dbReference type="ARBA" id="ARBA00023125"/>
    </source>
</evidence>
<dbReference type="InterPro" id="IPR013762">
    <property type="entry name" value="Integrase-like_cat_sf"/>
</dbReference>
<dbReference type="PANTHER" id="PTHR30349">
    <property type="entry name" value="PHAGE INTEGRASE-RELATED"/>
    <property type="match status" value="1"/>
</dbReference>
<evidence type="ECO:0000259" key="7">
    <source>
        <dbReference type="PROSITE" id="PS51900"/>
    </source>
</evidence>
<keyword evidence="4" id="KW-0233">DNA recombination</keyword>
<dbReference type="Proteomes" id="UP000651057">
    <property type="component" value="Unassembled WGS sequence"/>
</dbReference>
<dbReference type="GO" id="GO:0015074">
    <property type="term" value="P:DNA integration"/>
    <property type="evidence" value="ECO:0007669"/>
    <property type="project" value="UniProtKB-KW"/>
</dbReference>
<feature type="domain" description="Tyr recombinase" evidence="6">
    <location>
        <begin position="182"/>
        <end position="357"/>
    </location>
</feature>
<sequence>MIGLQFYPDKVIQALIKELPNPKWSREFGMVYIINTKENLDIIFNTFKGIAWINGSFFFKDRMINTNNPSIDITWFERRRTESNYRICPHSYLQKLILKRYSNNTIKSYVSAFEAFINYYKDHELLDINEQDIRHYLQKLIQQGKSNSYINQAVNSIKFYYEIVLGMPNRFYMIERPRKQQKLPQVLSKEEILELINNTNNIKHRCIASLLYSAGLRRSELLHLKLTDIDSKRMLIRVENTKGNKDRYTLLSNTLLKDLRTYYKRWKPKEYLFEGPKGGPYSGSSVKEIVVRAAKKSGISKKVTPHILRHSFATHLLENGTDLRYIQSLLGHSSSKTTELYTHVAVNNFRMIKNPLDL</sequence>
<dbReference type="Pfam" id="PF00589">
    <property type="entry name" value="Phage_integrase"/>
    <property type="match status" value="1"/>
</dbReference>
<keyword evidence="2" id="KW-0229">DNA integration</keyword>
<comment type="caution">
    <text evidence="8">The sequence shown here is derived from an EMBL/GenBank/DDBJ whole genome shotgun (WGS) entry which is preliminary data.</text>
</comment>